<dbReference type="InterPro" id="IPR011990">
    <property type="entry name" value="TPR-like_helical_dom_sf"/>
</dbReference>
<dbReference type="CDD" id="cd06170">
    <property type="entry name" value="LuxR_C_like"/>
    <property type="match status" value="1"/>
</dbReference>
<dbReference type="SUPFAM" id="SSF46894">
    <property type="entry name" value="C-terminal effector domain of the bipartite response regulators"/>
    <property type="match status" value="1"/>
</dbReference>
<dbReference type="GO" id="GO:0003677">
    <property type="term" value="F:DNA binding"/>
    <property type="evidence" value="ECO:0007669"/>
    <property type="project" value="UniProtKB-KW"/>
</dbReference>
<keyword evidence="3" id="KW-0804">Transcription</keyword>
<dbReference type="EMBL" id="JACHWS010000001">
    <property type="protein sequence ID" value="MBB3036608.1"/>
    <property type="molecule type" value="Genomic_DNA"/>
</dbReference>
<evidence type="ECO:0000313" key="6">
    <source>
        <dbReference type="Proteomes" id="UP000567922"/>
    </source>
</evidence>
<dbReference type="InterPro" id="IPR016032">
    <property type="entry name" value="Sig_transdc_resp-reg_C-effctor"/>
</dbReference>
<comment type="caution">
    <text evidence="5">The sequence shown here is derived from an EMBL/GenBank/DDBJ whole genome shotgun (WGS) entry which is preliminary data.</text>
</comment>
<reference evidence="5 6" key="1">
    <citation type="submission" date="2020-08" db="EMBL/GenBank/DDBJ databases">
        <title>Sequencing the genomes of 1000 actinobacteria strains.</title>
        <authorList>
            <person name="Klenk H.-P."/>
        </authorList>
    </citation>
    <scope>NUCLEOTIDE SEQUENCE [LARGE SCALE GENOMIC DNA]</scope>
    <source>
        <strain evidence="5 6">DSM 45258</strain>
    </source>
</reference>
<dbReference type="Gene3D" id="1.25.40.10">
    <property type="entry name" value="Tetratricopeptide repeat domain"/>
    <property type="match status" value="2"/>
</dbReference>
<keyword evidence="2 5" id="KW-0238">DNA-binding</keyword>
<dbReference type="InterPro" id="IPR036388">
    <property type="entry name" value="WH-like_DNA-bd_sf"/>
</dbReference>
<organism evidence="5 6">
    <name type="scientific">Hoyosella altamirensis</name>
    <dbReference type="NCBI Taxonomy" id="616997"/>
    <lineage>
        <taxon>Bacteria</taxon>
        <taxon>Bacillati</taxon>
        <taxon>Actinomycetota</taxon>
        <taxon>Actinomycetes</taxon>
        <taxon>Mycobacteriales</taxon>
        <taxon>Hoyosellaceae</taxon>
        <taxon>Hoyosella</taxon>
    </lineage>
</organism>
<evidence type="ECO:0000256" key="2">
    <source>
        <dbReference type="ARBA" id="ARBA00023125"/>
    </source>
</evidence>
<proteinExistence type="predicted"/>
<sequence>MHAETAEQLEQGKRALANGDWETARDVLSCAVSGTDDPDVGFHYARAAEWAGDYRDAVKYYERAFTGYCEKGRCRDAAYIAGRELSFLHAAVYGNTPVAEGWLQRALDLAHDIGDCTEAGWVELAAALMTDDPDAKDGHIARAEAIAEVTGDVNLRFAAMAHTGVSRVLRGEIVEGIRLLDTSATAVISGEVTDYLVAGEIFCHMLFSCEAAQDVVRAQRWLTAATEYGARSHADWIPAICRTHFGGILTAAGRVTDAEEQLCSALTLYDASYEALRSSAMVRLADLRVRQGRFDEAARMLAGFEFDSYAVRPLARLHFARGDLGMARRVLVRVLTAECTPMNAAHWALLTEIAVARDDMPLARDAESRLTRLARLCELPSIRAYSSYASGLVGEAVGNNDDALTSYDQALKHFSDAALPLEAARTRLAIARLTATTEPEIAASEAHTALRVFETLAARFDADQTASLLRQLGQPGRSSPRTMGPLTNRESEVLRLVSEGLPNDEIADRLFLSKRTVEHHISSIFRKFGVSSRAEAIAAALRRSGE</sequence>
<keyword evidence="6" id="KW-1185">Reference proteome</keyword>
<evidence type="ECO:0000256" key="1">
    <source>
        <dbReference type="ARBA" id="ARBA00023015"/>
    </source>
</evidence>
<evidence type="ECO:0000259" key="4">
    <source>
        <dbReference type="PROSITE" id="PS50043"/>
    </source>
</evidence>
<dbReference type="PRINTS" id="PR00038">
    <property type="entry name" value="HTHLUXR"/>
</dbReference>
<dbReference type="PROSITE" id="PS00622">
    <property type="entry name" value="HTH_LUXR_1"/>
    <property type="match status" value="1"/>
</dbReference>
<dbReference type="PANTHER" id="PTHR44688:SF16">
    <property type="entry name" value="DNA-BINDING TRANSCRIPTIONAL ACTIVATOR DEVR_DOSR"/>
    <property type="match status" value="1"/>
</dbReference>
<feature type="domain" description="HTH luxR-type" evidence="4">
    <location>
        <begin position="479"/>
        <end position="544"/>
    </location>
</feature>
<dbReference type="RefSeq" id="WP_064441768.1">
    <property type="nucleotide sequence ID" value="NZ_BDDI01000015.1"/>
</dbReference>
<name>A0A839RK52_9ACTN</name>
<dbReference type="GO" id="GO:0006355">
    <property type="term" value="P:regulation of DNA-templated transcription"/>
    <property type="evidence" value="ECO:0007669"/>
    <property type="project" value="InterPro"/>
</dbReference>
<gene>
    <name evidence="5" type="ORF">FHU29_001042</name>
</gene>
<dbReference type="Proteomes" id="UP000567922">
    <property type="component" value="Unassembled WGS sequence"/>
</dbReference>
<keyword evidence="1" id="KW-0805">Transcription regulation</keyword>
<dbReference type="AlphaFoldDB" id="A0A839RK52"/>
<dbReference type="SMART" id="SM00421">
    <property type="entry name" value="HTH_LUXR"/>
    <property type="match status" value="1"/>
</dbReference>
<evidence type="ECO:0000313" key="5">
    <source>
        <dbReference type="EMBL" id="MBB3036608.1"/>
    </source>
</evidence>
<dbReference type="PANTHER" id="PTHR44688">
    <property type="entry name" value="DNA-BINDING TRANSCRIPTIONAL ACTIVATOR DEVR_DOSR"/>
    <property type="match status" value="1"/>
</dbReference>
<dbReference type="Pfam" id="PF00196">
    <property type="entry name" value="GerE"/>
    <property type="match status" value="1"/>
</dbReference>
<protein>
    <submittedName>
        <fullName evidence="5">DNA-binding CsgD family transcriptional regulator</fullName>
    </submittedName>
</protein>
<dbReference type="Gene3D" id="1.10.10.10">
    <property type="entry name" value="Winged helix-like DNA-binding domain superfamily/Winged helix DNA-binding domain"/>
    <property type="match status" value="1"/>
</dbReference>
<accession>A0A839RK52</accession>
<evidence type="ECO:0000256" key="3">
    <source>
        <dbReference type="ARBA" id="ARBA00023163"/>
    </source>
</evidence>
<dbReference type="PROSITE" id="PS50043">
    <property type="entry name" value="HTH_LUXR_2"/>
    <property type="match status" value="1"/>
</dbReference>
<dbReference type="OrthoDB" id="27092at2"/>
<dbReference type="SUPFAM" id="SSF48452">
    <property type="entry name" value="TPR-like"/>
    <property type="match status" value="2"/>
</dbReference>
<dbReference type="InterPro" id="IPR000792">
    <property type="entry name" value="Tscrpt_reg_LuxR_C"/>
</dbReference>